<protein>
    <submittedName>
        <fullName evidence="9">Endospore germination permease</fullName>
    </submittedName>
</protein>
<dbReference type="InterPro" id="IPR004761">
    <property type="entry name" value="Spore_GerAB"/>
</dbReference>
<comment type="similarity">
    <text evidence="2">Belongs to the amino acid-polyamine-organocation (APC) superfamily. Spore germination protein (SGP) (TC 2.A.3.9) family.</text>
</comment>
<feature type="transmembrane region" description="Helical" evidence="8">
    <location>
        <begin position="181"/>
        <end position="202"/>
    </location>
</feature>
<evidence type="ECO:0000313" key="9">
    <source>
        <dbReference type="EMBL" id="MBP3964104.1"/>
    </source>
</evidence>
<proteinExistence type="inferred from homology"/>
<feature type="transmembrane region" description="Helical" evidence="8">
    <location>
        <begin position="91"/>
        <end position="111"/>
    </location>
</feature>
<dbReference type="Pfam" id="PF03845">
    <property type="entry name" value="Spore_permease"/>
    <property type="match status" value="1"/>
</dbReference>
<evidence type="ECO:0000256" key="8">
    <source>
        <dbReference type="SAM" id="Phobius"/>
    </source>
</evidence>
<evidence type="ECO:0000313" key="10">
    <source>
        <dbReference type="Proteomes" id="UP000673394"/>
    </source>
</evidence>
<feature type="transmembrane region" description="Helical" evidence="8">
    <location>
        <begin position="267"/>
        <end position="292"/>
    </location>
</feature>
<evidence type="ECO:0000256" key="6">
    <source>
        <dbReference type="ARBA" id="ARBA00022989"/>
    </source>
</evidence>
<comment type="subcellular location">
    <subcellularLocation>
        <location evidence="1">Membrane</location>
        <topology evidence="1">Multi-pass membrane protein</topology>
    </subcellularLocation>
</comment>
<dbReference type="RefSeq" id="WP_210659114.1">
    <property type="nucleotide sequence ID" value="NZ_JAGKSP010000005.1"/>
</dbReference>
<keyword evidence="10" id="KW-1185">Reference proteome</keyword>
<dbReference type="PANTHER" id="PTHR34975:SF2">
    <property type="entry name" value="SPORE GERMINATION PROTEIN A2"/>
    <property type="match status" value="1"/>
</dbReference>
<keyword evidence="7 8" id="KW-0472">Membrane</keyword>
<name>A0ABS5CDP1_9BACL</name>
<keyword evidence="6 8" id="KW-1133">Transmembrane helix</keyword>
<feature type="transmembrane region" description="Helical" evidence="8">
    <location>
        <begin position="37"/>
        <end position="58"/>
    </location>
</feature>
<feature type="transmembrane region" description="Helical" evidence="8">
    <location>
        <begin position="142"/>
        <end position="161"/>
    </location>
</feature>
<comment type="caution">
    <text evidence="9">The sequence shown here is derived from an EMBL/GenBank/DDBJ whole genome shotgun (WGS) entry which is preliminary data.</text>
</comment>
<keyword evidence="5 8" id="KW-0812">Transmembrane</keyword>
<dbReference type="PANTHER" id="PTHR34975">
    <property type="entry name" value="SPORE GERMINATION PROTEIN A2"/>
    <property type="match status" value="1"/>
</dbReference>
<evidence type="ECO:0000256" key="7">
    <source>
        <dbReference type="ARBA" id="ARBA00023136"/>
    </source>
</evidence>
<evidence type="ECO:0000256" key="5">
    <source>
        <dbReference type="ARBA" id="ARBA00022692"/>
    </source>
</evidence>
<dbReference type="Proteomes" id="UP000673394">
    <property type="component" value="Unassembled WGS sequence"/>
</dbReference>
<dbReference type="EMBL" id="JAGKSP010000005">
    <property type="protein sequence ID" value="MBP3964104.1"/>
    <property type="molecule type" value="Genomic_DNA"/>
</dbReference>
<feature type="transmembrane region" description="Helical" evidence="8">
    <location>
        <begin position="333"/>
        <end position="355"/>
    </location>
</feature>
<evidence type="ECO:0000256" key="1">
    <source>
        <dbReference type="ARBA" id="ARBA00004141"/>
    </source>
</evidence>
<evidence type="ECO:0000256" key="4">
    <source>
        <dbReference type="ARBA" id="ARBA00022544"/>
    </source>
</evidence>
<accession>A0ABS5CDP1</accession>
<keyword evidence="4" id="KW-0309">Germination</keyword>
<sequence length="365" mass="40908">MKQEKITSFQLGCLCFAFMSGFSTLYLLEAKCLTQDVWISNILATVAVILTLVITSHIQKQFPLLNLSDIIIILLGKWVGKLLLTIFMIDLVGLGVLSVRSIALFYTSAILPNTSPNLIMLIVFIVTIYAVSLGIGTIVRSVLVILPFFIISIIVICIFIYRDVEYNPFLPQFQHPFNMYVYGTMISFGFPFGKSGVMAFLFSDVKNPKKVLLSCSVSVMFSCLYLLTSTFLAFGCLGIGMFQSSSFPFFSSIQLVKFGEYIERIEILIIGIWTIFTLFEIIIVQYVFVKLLGKVFELKNTKPFIVPVGALYLAIAIKSFLLPTDLLSYDVNILPFTIILPVVIVPIVLLILTWLKGRRSGVRPV</sequence>
<evidence type="ECO:0000256" key="2">
    <source>
        <dbReference type="ARBA" id="ARBA00007998"/>
    </source>
</evidence>
<feature type="transmembrane region" description="Helical" evidence="8">
    <location>
        <begin position="304"/>
        <end position="321"/>
    </location>
</feature>
<organism evidence="9 10">
    <name type="scientific">Paenibacillus lignilyticus</name>
    <dbReference type="NCBI Taxonomy" id="1172615"/>
    <lineage>
        <taxon>Bacteria</taxon>
        <taxon>Bacillati</taxon>
        <taxon>Bacillota</taxon>
        <taxon>Bacilli</taxon>
        <taxon>Bacillales</taxon>
        <taxon>Paenibacillaceae</taxon>
        <taxon>Paenibacillus</taxon>
    </lineage>
</organism>
<evidence type="ECO:0000256" key="3">
    <source>
        <dbReference type="ARBA" id="ARBA00022448"/>
    </source>
</evidence>
<keyword evidence="3" id="KW-0813">Transport</keyword>
<dbReference type="NCBIfam" id="TIGR00912">
    <property type="entry name" value="2A0309"/>
    <property type="match status" value="1"/>
</dbReference>
<feature type="transmembrane region" description="Helical" evidence="8">
    <location>
        <begin position="6"/>
        <end position="28"/>
    </location>
</feature>
<reference evidence="9 10" key="1">
    <citation type="submission" date="2021-04" db="EMBL/GenBank/DDBJ databases">
        <title>Paenibacillus sp. DLE-14 whole genome sequence.</title>
        <authorList>
            <person name="Ham Y.J."/>
        </authorList>
    </citation>
    <scope>NUCLEOTIDE SEQUENCE [LARGE SCALE GENOMIC DNA]</scope>
    <source>
        <strain evidence="9 10">DLE-14</strain>
    </source>
</reference>
<feature type="transmembrane region" description="Helical" evidence="8">
    <location>
        <begin position="117"/>
        <end position="135"/>
    </location>
</feature>
<gene>
    <name evidence="9" type="ORF">I8J30_15415</name>
</gene>
<feature type="transmembrane region" description="Helical" evidence="8">
    <location>
        <begin position="223"/>
        <end position="242"/>
    </location>
</feature>